<dbReference type="InterPro" id="IPR036692">
    <property type="entry name" value="Shew3726-like_sf"/>
</dbReference>
<gene>
    <name evidence="1" type="ORF">OEG84_04260</name>
</gene>
<dbReference type="Pfam" id="PF07369">
    <property type="entry name" value="DUF1488"/>
    <property type="match status" value="1"/>
</dbReference>
<accession>A0ABT3Z5C1</accession>
<organism evidence="1 2">
    <name type="scientific">Hoeflea algicola</name>
    <dbReference type="NCBI Taxonomy" id="2983763"/>
    <lineage>
        <taxon>Bacteria</taxon>
        <taxon>Pseudomonadati</taxon>
        <taxon>Pseudomonadota</taxon>
        <taxon>Alphaproteobacteria</taxon>
        <taxon>Hyphomicrobiales</taxon>
        <taxon>Rhizobiaceae</taxon>
        <taxon>Hoeflea</taxon>
    </lineage>
</organism>
<name>A0ABT3Z5C1_9HYPH</name>
<evidence type="ECO:0000313" key="2">
    <source>
        <dbReference type="Proteomes" id="UP001073227"/>
    </source>
</evidence>
<comment type="caution">
    <text evidence="1">The sequence shown here is derived from an EMBL/GenBank/DDBJ whole genome shotgun (WGS) entry which is preliminary data.</text>
</comment>
<dbReference type="InterPro" id="IPR009962">
    <property type="entry name" value="DUF1488"/>
</dbReference>
<protein>
    <submittedName>
        <fullName evidence="1">DUF1488 domain-containing protein</fullName>
    </submittedName>
</protein>
<evidence type="ECO:0000313" key="1">
    <source>
        <dbReference type="EMBL" id="MCY0146950.1"/>
    </source>
</evidence>
<proteinExistence type="predicted"/>
<dbReference type="EMBL" id="JAOVZR010000001">
    <property type="protein sequence ID" value="MCY0146950.1"/>
    <property type="molecule type" value="Genomic_DNA"/>
</dbReference>
<dbReference type="SUPFAM" id="SSF160272">
    <property type="entry name" value="Shew3726-like"/>
    <property type="match status" value="1"/>
</dbReference>
<dbReference type="Proteomes" id="UP001073227">
    <property type="component" value="Unassembled WGS sequence"/>
</dbReference>
<keyword evidence="2" id="KW-1185">Reference proteome</keyword>
<sequence>MTLGFPNQTRNIDEDADIIRFSGHDGVMEVRFLMELPALEKMAGTKSMALSAYLTAFDQRREQIQSIADRVYKRSRKSLIRLSVSDL</sequence>
<dbReference type="RefSeq" id="WP_267652585.1">
    <property type="nucleotide sequence ID" value="NZ_JAOVZR010000001.1"/>
</dbReference>
<reference evidence="1" key="1">
    <citation type="submission" date="2022-10" db="EMBL/GenBank/DDBJ databases">
        <title>Hoeflea sp. G2-23, isolated from marine algae.</title>
        <authorList>
            <person name="Kristyanto S."/>
            <person name="Kim J.M."/>
            <person name="Jeon C.O."/>
        </authorList>
    </citation>
    <scope>NUCLEOTIDE SEQUENCE</scope>
    <source>
        <strain evidence="1">G2-23</strain>
    </source>
</reference>